<evidence type="ECO:0000313" key="2">
    <source>
        <dbReference type="Proteomes" id="UP000078529"/>
    </source>
</evidence>
<comment type="caution">
    <text evidence="1">The sequence shown here is derived from an EMBL/GenBank/DDBJ whole genome shotgun (WGS) entry which is preliminary data.</text>
</comment>
<organism evidence="1 2">
    <name type="scientific">Aureimonas ureilytica</name>
    <dbReference type="NCBI Taxonomy" id="401562"/>
    <lineage>
        <taxon>Bacteria</taxon>
        <taxon>Pseudomonadati</taxon>
        <taxon>Pseudomonadota</taxon>
        <taxon>Alphaproteobacteria</taxon>
        <taxon>Hyphomicrobiales</taxon>
        <taxon>Aurantimonadaceae</taxon>
        <taxon>Aureimonas</taxon>
    </lineage>
</organism>
<sequence>MSERERKAVVKVTRGLHSLVYRFDPAYALGLSVPPVACVEAASEGLFLVSAPGEEFGVLAEPGKGLVVLAEQDGTLHLTIRAGEENGSLQAALELTRIEAPRLSVAAPAGRQRAPLASGATEFLIRAHVSLRGDLSAARGEWLCGPALPGRVEGLEIRGVGADCPVEYQVATGGRTGGWSNWIAAGTYAGSRGKALPLIGLRLRLTDAAPADLVLRGEALFLGGSPVSRSGREVEFTGPTPLDPLVGLKLDMALGSQDARATGLLGQQDNRPGNRLRVFRRDTPEIGAA</sequence>
<dbReference type="InterPro" id="IPR006637">
    <property type="entry name" value="ChW"/>
</dbReference>
<protein>
    <recommendedName>
        <fullName evidence="3">Hydrophobic W protein</fullName>
    </recommendedName>
</protein>
<dbReference type="RefSeq" id="WP_058601990.1">
    <property type="nucleotide sequence ID" value="NZ_LDQA01000059.1"/>
</dbReference>
<dbReference type="Proteomes" id="UP000078529">
    <property type="component" value="Unassembled WGS sequence"/>
</dbReference>
<dbReference type="AlphaFoldDB" id="A0A175RGZ1"/>
<evidence type="ECO:0000313" key="1">
    <source>
        <dbReference type="EMBL" id="KTR03097.1"/>
    </source>
</evidence>
<dbReference type="Pfam" id="PF07538">
    <property type="entry name" value="ChW"/>
    <property type="match status" value="1"/>
</dbReference>
<dbReference type="EMBL" id="LDQA01000059">
    <property type="protein sequence ID" value="KTR03097.1"/>
    <property type="molecule type" value="Genomic_DNA"/>
</dbReference>
<dbReference type="PATRIC" id="fig|401562.4.peg.3881"/>
<name>A0A175RGZ1_9HYPH</name>
<accession>A0A175RGZ1</accession>
<proteinExistence type="predicted"/>
<reference evidence="1 2" key="1">
    <citation type="journal article" date="2016" name="Front. Microbiol.">
        <title>Genomic Resource of Rice Seed Associated Bacteria.</title>
        <authorList>
            <person name="Midha S."/>
            <person name="Bansal K."/>
            <person name="Sharma S."/>
            <person name="Kumar N."/>
            <person name="Patil P.P."/>
            <person name="Chaudhry V."/>
            <person name="Patil P.B."/>
        </authorList>
    </citation>
    <scope>NUCLEOTIDE SEQUENCE [LARGE SCALE GENOMIC DNA]</scope>
    <source>
        <strain evidence="1 2">NS365</strain>
    </source>
</reference>
<gene>
    <name evidence="1" type="ORF">NS365_19620</name>
</gene>
<evidence type="ECO:0008006" key="3">
    <source>
        <dbReference type="Google" id="ProtNLM"/>
    </source>
</evidence>
<keyword evidence="2" id="KW-1185">Reference proteome</keyword>